<organism evidence="8 9">
    <name type="scientific">Sugiyamaella lignohabitans</name>
    <dbReference type="NCBI Taxonomy" id="796027"/>
    <lineage>
        <taxon>Eukaryota</taxon>
        <taxon>Fungi</taxon>
        <taxon>Dikarya</taxon>
        <taxon>Ascomycota</taxon>
        <taxon>Saccharomycotina</taxon>
        <taxon>Dipodascomycetes</taxon>
        <taxon>Dipodascales</taxon>
        <taxon>Trichomonascaceae</taxon>
        <taxon>Sugiyamaella</taxon>
    </lineage>
</organism>
<accession>A0A167DMA4</accession>
<reference evidence="8 9" key="1">
    <citation type="submission" date="2016-02" db="EMBL/GenBank/DDBJ databases">
        <title>Complete genome sequence and transcriptome regulation of the pentose utilising yeast Sugiyamaella lignohabitans.</title>
        <authorList>
            <person name="Bellasio M."/>
            <person name="Peymann A."/>
            <person name="Valli M."/>
            <person name="Sipitzky M."/>
            <person name="Graf A."/>
            <person name="Sauer M."/>
            <person name="Marx H."/>
            <person name="Mattanovich D."/>
        </authorList>
    </citation>
    <scope>NUCLEOTIDE SEQUENCE [LARGE SCALE GENOMIC DNA]</scope>
    <source>
        <strain evidence="8 9">CBS 10342</strain>
    </source>
</reference>
<dbReference type="InterPro" id="IPR041470">
    <property type="entry name" value="GCP_N"/>
</dbReference>
<evidence type="ECO:0000313" key="8">
    <source>
        <dbReference type="EMBL" id="ANB13065.1"/>
    </source>
</evidence>
<feature type="domain" description="Gamma tubulin complex component protein N-terminal" evidence="7">
    <location>
        <begin position="3"/>
        <end position="364"/>
    </location>
</feature>
<dbReference type="GO" id="GO:0051225">
    <property type="term" value="P:spindle assembly"/>
    <property type="evidence" value="ECO:0007669"/>
    <property type="project" value="TreeGrafter"/>
</dbReference>
<evidence type="ECO:0000256" key="4">
    <source>
        <dbReference type="ARBA" id="ARBA00023212"/>
    </source>
</evidence>
<dbReference type="RefSeq" id="XP_018735542.1">
    <property type="nucleotide sequence ID" value="XM_018878216.1"/>
</dbReference>
<evidence type="ECO:0000256" key="3">
    <source>
        <dbReference type="ARBA" id="ARBA00022701"/>
    </source>
</evidence>
<gene>
    <name evidence="8" type="primary">SPC97</name>
    <name evidence="8" type="ORF">AWJ20_1343</name>
</gene>
<evidence type="ECO:0000259" key="7">
    <source>
        <dbReference type="Pfam" id="PF17681"/>
    </source>
</evidence>
<dbReference type="FunFam" id="1.20.120.1900:FF:000011">
    <property type="entry name" value="Spindle pole body component"/>
    <property type="match status" value="1"/>
</dbReference>
<keyword evidence="2 5" id="KW-0963">Cytoplasm</keyword>
<dbReference type="GO" id="GO:0007020">
    <property type="term" value="P:microtubule nucleation"/>
    <property type="evidence" value="ECO:0007669"/>
    <property type="project" value="InterPro"/>
</dbReference>
<comment type="similarity">
    <text evidence="1 5">Belongs to the TUBGCP family.</text>
</comment>
<dbReference type="AlphaFoldDB" id="A0A167DMA4"/>
<keyword evidence="3 5" id="KW-0493">Microtubule</keyword>
<dbReference type="Proteomes" id="UP000189580">
    <property type="component" value="Chromosome a"/>
</dbReference>
<dbReference type="KEGG" id="slb:AWJ20_1343"/>
<dbReference type="GO" id="GO:0044732">
    <property type="term" value="C:mitotic spindle pole body"/>
    <property type="evidence" value="ECO:0007669"/>
    <property type="project" value="TreeGrafter"/>
</dbReference>
<dbReference type="GO" id="GO:0051011">
    <property type="term" value="F:microtubule minus-end binding"/>
    <property type="evidence" value="ECO:0007669"/>
    <property type="project" value="TreeGrafter"/>
</dbReference>
<dbReference type="GO" id="GO:0051321">
    <property type="term" value="P:meiotic cell cycle"/>
    <property type="evidence" value="ECO:0007669"/>
    <property type="project" value="TreeGrafter"/>
</dbReference>
<dbReference type="Pfam" id="PF17681">
    <property type="entry name" value="GCP_N_terminal"/>
    <property type="match status" value="1"/>
</dbReference>
<proteinExistence type="inferred from homology"/>
<dbReference type="GO" id="GO:0043015">
    <property type="term" value="F:gamma-tubulin binding"/>
    <property type="evidence" value="ECO:0007669"/>
    <property type="project" value="InterPro"/>
</dbReference>
<dbReference type="PANTHER" id="PTHR19302">
    <property type="entry name" value="GAMMA TUBULIN COMPLEX PROTEIN"/>
    <property type="match status" value="1"/>
</dbReference>
<protein>
    <recommendedName>
        <fullName evidence="5">Spindle pole body component</fullName>
    </recommendedName>
</protein>
<feature type="domain" description="Gamma tubulin complex component C-terminal" evidence="6">
    <location>
        <begin position="369"/>
        <end position="742"/>
    </location>
</feature>
<evidence type="ECO:0000256" key="1">
    <source>
        <dbReference type="ARBA" id="ARBA00010337"/>
    </source>
</evidence>
<comment type="subcellular location">
    <subcellularLocation>
        <location evidence="5">Cytoplasm</location>
        <location evidence="5">Cytoskeleton</location>
        <location evidence="5">Microtubule organizing center</location>
    </subcellularLocation>
</comment>
<keyword evidence="4 5" id="KW-0206">Cytoskeleton</keyword>
<dbReference type="InterPro" id="IPR007259">
    <property type="entry name" value="GCP"/>
</dbReference>
<keyword evidence="9" id="KW-1185">Reference proteome</keyword>
<dbReference type="Pfam" id="PF04130">
    <property type="entry name" value="GCP_C_terminal"/>
    <property type="match status" value="1"/>
</dbReference>
<evidence type="ECO:0000256" key="5">
    <source>
        <dbReference type="RuleBase" id="RU363050"/>
    </source>
</evidence>
<dbReference type="EMBL" id="CP014501">
    <property type="protein sequence ID" value="ANB13065.1"/>
    <property type="molecule type" value="Genomic_DNA"/>
</dbReference>
<dbReference type="Gene3D" id="1.20.120.1900">
    <property type="entry name" value="Gamma-tubulin complex, C-terminal domain"/>
    <property type="match status" value="1"/>
</dbReference>
<evidence type="ECO:0000313" key="9">
    <source>
        <dbReference type="Proteomes" id="UP000189580"/>
    </source>
</evidence>
<dbReference type="GO" id="GO:0000278">
    <property type="term" value="P:mitotic cell cycle"/>
    <property type="evidence" value="ECO:0007669"/>
    <property type="project" value="TreeGrafter"/>
</dbReference>
<sequence length="745" mass="85156">MMEDLLYVLMGCEGNYIRFSELYDPSSEVDRLRGPDFRIAKFFDPSVKDLAMSIAEIASWYMAVRAFCEYQSGDIFGRVNQALCAGLRKITKGYLANLAELEYLVLNSQQFSLHQMSVELTHTGSLLKHAYSVCQAILEDNVRKSEATSRGGNDIEDIIEKIRGTATSEHVDYGNIPLREEGRGDTVCKGGSVLKLLAKRLEIWSGDPLASGVVRMLLQEASRPYLDMFHRWIHHGIIDDPYQEFMIREAHNSFTADQLHQDYADKYWERRYIIRTEDLPLQLSNPEVYEKVLLAGKYLNVIRECGGNDALNYGGNETEIADKNRSSEANQGENNYTSIEDTKIIIDLNAAYQNANQALLTLLIQTQGLQNRLRSLKHYFFLDRADFFINFMDIAHSELSKSSREASITKLQYLLDMALRQPGSISSEDPFKDEVIVTMSHKSLTEYLLQITNIIGIDAEQIRNNSANSSEYVRNMVLAAKHTSGVTSADSEKRSKSFTAIMGLQLDFKMPFPLSLALSRNSIMRYQFLFRHLVELKNIERSLNLSWVEQMKLPPWRNSPSQDTPARLTEWKRAAIKLRSRMLIFIQQLLYFCTVDVIEPNWSKLERELADSKTVDLLMKKHIAFLDTVIKECMLTSPVLLKIRAKLFRACQMYGNFLPSQTPSLVQIDPTCVPASQLKYYNRAINKDGQEYTPDELLTYLENSLGQYQASFDRYIRSFVEGINYSGASYSSILLTLSSRLEVCM</sequence>
<dbReference type="PANTHER" id="PTHR19302:SF13">
    <property type="entry name" value="GAMMA-TUBULIN COMPLEX COMPONENT 2"/>
    <property type="match status" value="1"/>
</dbReference>
<evidence type="ECO:0000259" key="6">
    <source>
        <dbReference type="Pfam" id="PF04130"/>
    </source>
</evidence>
<evidence type="ECO:0000256" key="2">
    <source>
        <dbReference type="ARBA" id="ARBA00022490"/>
    </source>
</evidence>
<dbReference type="GO" id="GO:0031122">
    <property type="term" value="P:cytoplasmic microtubule organization"/>
    <property type="evidence" value="ECO:0007669"/>
    <property type="project" value="TreeGrafter"/>
</dbReference>
<dbReference type="GO" id="GO:0000922">
    <property type="term" value="C:spindle pole"/>
    <property type="evidence" value="ECO:0007669"/>
    <property type="project" value="InterPro"/>
</dbReference>
<dbReference type="InterPro" id="IPR040457">
    <property type="entry name" value="GCP_C"/>
</dbReference>
<dbReference type="InterPro" id="IPR042241">
    <property type="entry name" value="GCP_C_sf"/>
</dbReference>
<dbReference type="OrthoDB" id="2192946at2759"/>
<name>A0A167DMA4_9ASCO</name>
<dbReference type="GeneID" id="30033135"/>
<dbReference type="GO" id="GO:0005874">
    <property type="term" value="C:microtubule"/>
    <property type="evidence" value="ECO:0007669"/>
    <property type="project" value="UniProtKB-KW"/>
</dbReference>
<dbReference type="GO" id="GO:0000930">
    <property type="term" value="C:gamma-tubulin complex"/>
    <property type="evidence" value="ECO:0007669"/>
    <property type="project" value="TreeGrafter"/>
</dbReference>